<reference evidence="2 3" key="1">
    <citation type="submission" date="2016-07" db="EMBL/GenBank/DDBJ databases">
        <title>Characterization of isolates of Eisenbergiella tayi derived from blood cultures, using whole genome sequencing.</title>
        <authorList>
            <person name="Burdz T."/>
            <person name="Wiebe D."/>
            <person name="Huynh C."/>
            <person name="Bernard K."/>
        </authorList>
    </citation>
    <scope>NUCLEOTIDE SEQUENCE [LARGE SCALE GENOMIC DNA]</scope>
    <source>
        <strain evidence="2 3">NML 110608</strain>
    </source>
</reference>
<dbReference type="EMBL" id="MCGH01000004">
    <property type="protein sequence ID" value="ODM02322.1"/>
    <property type="molecule type" value="Genomic_DNA"/>
</dbReference>
<evidence type="ECO:0000313" key="3">
    <source>
        <dbReference type="Proteomes" id="UP000094067"/>
    </source>
</evidence>
<protein>
    <submittedName>
        <fullName evidence="2">Uncharacterized protein</fullName>
    </submittedName>
</protein>
<keyword evidence="1" id="KW-0472">Membrane</keyword>
<accession>A0A1E3A0P5</accession>
<keyword evidence="1" id="KW-1133">Transmembrane helix</keyword>
<dbReference type="AlphaFoldDB" id="A0A1E3A0P5"/>
<sequence>MNNRNKLIELFIYIVIVAVGVILLLTSNAQDRKNGQFEVGGAYHAAVLDEQ</sequence>
<organism evidence="2 3">
    <name type="scientific">Eisenbergiella tayi</name>
    <dbReference type="NCBI Taxonomy" id="1432052"/>
    <lineage>
        <taxon>Bacteria</taxon>
        <taxon>Bacillati</taxon>
        <taxon>Bacillota</taxon>
        <taxon>Clostridia</taxon>
        <taxon>Lachnospirales</taxon>
        <taxon>Lachnospiraceae</taxon>
        <taxon>Eisenbergiella</taxon>
    </lineage>
</organism>
<name>A0A1E3A0P5_9FIRM</name>
<comment type="caution">
    <text evidence="2">The sequence shown here is derived from an EMBL/GenBank/DDBJ whole genome shotgun (WGS) entry which is preliminary data.</text>
</comment>
<proteinExistence type="predicted"/>
<dbReference type="Proteomes" id="UP000094067">
    <property type="component" value="Unassembled WGS sequence"/>
</dbReference>
<gene>
    <name evidence="2" type="ORF">BEI61_05484</name>
</gene>
<keyword evidence="1" id="KW-0812">Transmembrane</keyword>
<evidence type="ECO:0000256" key="1">
    <source>
        <dbReference type="SAM" id="Phobius"/>
    </source>
</evidence>
<evidence type="ECO:0000313" key="2">
    <source>
        <dbReference type="EMBL" id="ODM02322.1"/>
    </source>
</evidence>
<dbReference type="RefSeq" id="WP_167578516.1">
    <property type="nucleotide sequence ID" value="NZ_JAQCZP010000005.1"/>
</dbReference>
<feature type="transmembrane region" description="Helical" evidence="1">
    <location>
        <begin position="7"/>
        <end position="26"/>
    </location>
</feature>